<sequence length="332" mass="36870">MAQRVSPADTPRPPRSSAAALDAAAASDPALLDPQLRAAFETCRRLHADHGKTYYLATLLLPAAKRPYVWALYGFARYADEFVDSLTDPDPDALVAWSDDFLKSLDDEAGAGPQDPVGRAMAATMRRWDIPREHVEAFLDSMRMDITETGYATYEDLNRYVYGSAAVIGLEMLPILEPLTPEAVAPARALGEAFQLTNFVRDVGEDLDRGRVYFPAEDLERFGLSREDLFAARAARRTPPAVRELLAFEAARTRELYARAVPGLDMVHPTSRDCLRTAYRLYGGILDEVERAGFDVLDRRVRVGTSRRLAVAVPGLVRARLARADEARWRSA</sequence>
<keyword evidence="2 4" id="KW-0808">Transferase</keyword>
<gene>
    <name evidence="4" type="ORF">FHR75_002350</name>
</gene>
<dbReference type="GO" id="GO:0051996">
    <property type="term" value="F:squalene synthase [NAD(P)H] activity"/>
    <property type="evidence" value="ECO:0007669"/>
    <property type="project" value="InterPro"/>
</dbReference>
<dbReference type="EMBL" id="JACHVY010000002">
    <property type="protein sequence ID" value="MBB2901535.1"/>
    <property type="molecule type" value="Genomic_DNA"/>
</dbReference>
<evidence type="ECO:0000256" key="2">
    <source>
        <dbReference type="ARBA" id="ARBA00022679"/>
    </source>
</evidence>
<evidence type="ECO:0000313" key="5">
    <source>
        <dbReference type="Proteomes" id="UP000533269"/>
    </source>
</evidence>
<dbReference type="UniPathway" id="UPA00799"/>
<protein>
    <submittedName>
        <fullName evidence="4">Phytoene synthase</fullName>
        <ecNumber evidence="4">2.5.1.32</ecNumber>
    </submittedName>
</protein>
<dbReference type="InterPro" id="IPR044843">
    <property type="entry name" value="Trans_IPPS_bact-type"/>
</dbReference>
<dbReference type="PROSITE" id="PS01045">
    <property type="entry name" value="SQUALEN_PHYTOEN_SYN_2"/>
    <property type="match status" value="1"/>
</dbReference>
<dbReference type="SUPFAM" id="SSF48576">
    <property type="entry name" value="Terpenoid synthases"/>
    <property type="match status" value="1"/>
</dbReference>
<dbReference type="InterPro" id="IPR002060">
    <property type="entry name" value="Squ/phyt_synthse"/>
</dbReference>
<dbReference type="GO" id="GO:0016117">
    <property type="term" value="P:carotenoid biosynthetic process"/>
    <property type="evidence" value="ECO:0007669"/>
    <property type="project" value="UniProtKB-ARBA"/>
</dbReference>
<dbReference type="RefSeq" id="WP_183391611.1">
    <property type="nucleotide sequence ID" value="NZ_JACHVY010000002.1"/>
</dbReference>
<dbReference type="EC" id="2.5.1.32" evidence="4"/>
<dbReference type="GO" id="GO:0004311">
    <property type="term" value="F:geranylgeranyl diphosphate synthase activity"/>
    <property type="evidence" value="ECO:0007669"/>
    <property type="project" value="InterPro"/>
</dbReference>
<dbReference type="Pfam" id="PF00494">
    <property type="entry name" value="SQS_PSY"/>
    <property type="match status" value="1"/>
</dbReference>
<dbReference type="SFLD" id="SFLDG01212">
    <property type="entry name" value="Phytoene_synthase_like"/>
    <property type="match status" value="1"/>
</dbReference>
<name>A0A7W4TMA2_KINRA</name>
<reference evidence="4 5" key="1">
    <citation type="submission" date="2020-08" db="EMBL/GenBank/DDBJ databases">
        <title>The Agave Microbiome: Exploring the role of microbial communities in plant adaptations to desert environments.</title>
        <authorList>
            <person name="Partida-Martinez L.P."/>
        </authorList>
    </citation>
    <scope>NUCLEOTIDE SEQUENCE [LARGE SCALE GENOMIC DNA]</scope>
    <source>
        <strain evidence="4 5">AS2.23</strain>
    </source>
</reference>
<dbReference type="InterPro" id="IPR019845">
    <property type="entry name" value="Squalene/phytoene_synthase_CS"/>
</dbReference>
<comment type="caution">
    <text evidence="4">The sequence shown here is derived from an EMBL/GenBank/DDBJ whole genome shotgun (WGS) entry which is preliminary data.</text>
</comment>
<organism evidence="4 5">
    <name type="scientific">Kineococcus radiotolerans</name>
    <dbReference type="NCBI Taxonomy" id="131568"/>
    <lineage>
        <taxon>Bacteria</taxon>
        <taxon>Bacillati</taxon>
        <taxon>Actinomycetota</taxon>
        <taxon>Actinomycetes</taxon>
        <taxon>Kineosporiales</taxon>
        <taxon>Kineosporiaceae</taxon>
        <taxon>Kineococcus</taxon>
    </lineage>
</organism>
<evidence type="ECO:0000313" key="4">
    <source>
        <dbReference type="EMBL" id="MBB2901535.1"/>
    </source>
</evidence>
<dbReference type="Proteomes" id="UP000533269">
    <property type="component" value="Unassembled WGS sequence"/>
</dbReference>
<dbReference type="CDD" id="cd00683">
    <property type="entry name" value="Trans_IPPS_HH"/>
    <property type="match status" value="1"/>
</dbReference>
<proteinExistence type="predicted"/>
<accession>A0A7W4TMA2</accession>
<dbReference type="AlphaFoldDB" id="A0A7W4TMA2"/>
<dbReference type="Gene3D" id="1.10.600.10">
    <property type="entry name" value="Farnesyl Diphosphate Synthase"/>
    <property type="match status" value="1"/>
</dbReference>
<evidence type="ECO:0000256" key="1">
    <source>
        <dbReference type="ARBA" id="ARBA00004684"/>
    </source>
</evidence>
<dbReference type="SFLD" id="SFLDG01018">
    <property type="entry name" value="Squalene/Phytoene_Synthase_Lik"/>
    <property type="match status" value="1"/>
</dbReference>
<dbReference type="InterPro" id="IPR008949">
    <property type="entry name" value="Isoprenoid_synthase_dom_sf"/>
</dbReference>
<feature type="region of interest" description="Disordered" evidence="3">
    <location>
        <begin position="1"/>
        <end position="20"/>
    </location>
</feature>
<reference evidence="4 5" key="2">
    <citation type="submission" date="2020-08" db="EMBL/GenBank/DDBJ databases">
        <authorList>
            <person name="Partida-Martinez L."/>
            <person name="Huntemann M."/>
            <person name="Clum A."/>
            <person name="Wang J."/>
            <person name="Palaniappan K."/>
            <person name="Ritter S."/>
            <person name="Chen I.-M."/>
            <person name="Stamatis D."/>
            <person name="Reddy T."/>
            <person name="O'Malley R."/>
            <person name="Daum C."/>
            <person name="Shapiro N."/>
            <person name="Ivanova N."/>
            <person name="Kyrpides N."/>
            <person name="Woyke T."/>
        </authorList>
    </citation>
    <scope>NUCLEOTIDE SEQUENCE [LARGE SCALE GENOMIC DNA]</scope>
    <source>
        <strain evidence="4 5">AS2.23</strain>
    </source>
</reference>
<dbReference type="SFLD" id="SFLDS00005">
    <property type="entry name" value="Isoprenoid_Synthase_Type_I"/>
    <property type="match status" value="1"/>
</dbReference>
<dbReference type="PANTHER" id="PTHR31480">
    <property type="entry name" value="BIFUNCTIONAL LYCOPENE CYCLASE/PHYTOENE SYNTHASE"/>
    <property type="match status" value="1"/>
</dbReference>
<comment type="pathway">
    <text evidence="1">Carotenoid biosynthesis; phytoene biosynthesis.</text>
</comment>
<evidence type="ECO:0000256" key="3">
    <source>
        <dbReference type="SAM" id="MobiDB-lite"/>
    </source>
</evidence>
<dbReference type="InterPro" id="IPR033904">
    <property type="entry name" value="Trans_IPPS_HH"/>
</dbReference>